<accession>A0A0D5NPY2</accession>
<dbReference type="PATRIC" id="fig|1126833.4.peg.5182"/>
<keyword evidence="5 8" id="KW-0812">Transmembrane</keyword>
<dbReference type="InterPro" id="IPR010559">
    <property type="entry name" value="Sig_transdc_His_kin_internal"/>
</dbReference>
<dbReference type="Pfam" id="PF00672">
    <property type="entry name" value="HAMP"/>
    <property type="match status" value="1"/>
</dbReference>
<keyword evidence="4" id="KW-0808">Transferase</keyword>
<dbReference type="Gene3D" id="6.10.340.10">
    <property type="match status" value="1"/>
</dbReference>
<dbReference type="GO" id="GO:0005886">
    <property type="term" value="C:plasma membrane"/>
    <property type="evidence" value="ECO:0007669"/>
    <property type="project" value="UniProtKB-SubCell"/>
</dbReference>
<evidence type="ECO:0000256" key="8">
    <source>
        <dbReference type="SAM" id="Phobius"/>
    </source>
</evidence>
<dbReference type="PANTHER" id="PTHR34220">
    <property type="entry name" value="SENSOR HISTIDINE KINASE YPDA"/>
    <property type="match status" value="1"/>
</dbReference>
<dbReference type="SUPFAM" id="SSF55874">
    <property type="entry name" value="ATPase domain of HSP90 chaperone/DNA topoisomerase II/histidine kinase"/>
    <property type="match status" value="1"/>
</dbReference>
<dbReference type="STRING" id="1126833.VN24_23560"/>
<dbReference type="SMART" id="SM00304">
    <property type="entry name" value="HAMP"/>
    <property type="match status" value="1"/>
</dbReference>
<comment type="subcellular location">
    <subcellularLocation>
        <location evidence="1">Cell membrane</location>
        <topology evidence="1">Multi-pass membrane protein</topology>
    </subcellularLocation>
</comment>
<dbReference type="AlphaFoldDB" id="A0A0D5NPY2"/>
<evidence type="ECO:0000256" key="1">
    <source>
        <dbReference type="ARBA" id="ARBA00004651"/>
    </source>
</evidence>
<dbReference type="InterPro" id="IPR033479">
    <property type="entry name" value="dCache_1"/>
</dbReference>
<proteinExistence type="predicted"/>
<dbReference type="RefSeq" id="WP_045672413.1">
    <property type="nucleotide sequence ID" value="NZ_CP011058.1"/>
</dbReference>
<evidence type="ECO:0000256" key="5">
    <source>
        <dbReference type="ARBA" id="ARBA00022692"/>
    </source>
</evidence>
<dbReference type="CDD" id="cd18773">
    <property type="entry name" value="PDC1_HK_sensor"/>
    <property type="match status" value="1"/>
</dbReference>
<dbReference type="Pfam" id="PF06580">
    <property type="entry name" value="His_kinase"/>
    <property type="match status" value="1"/>
</dbReference>
<keyword evidence="6 8" id="KW-1133">Transmembrane helix</keyword>
<dbReference type="KEGG" id="pbj:VN24_23560"/>
<evidence type="ECO:0000313" key="10">
    <source>
        <dbReference type="EMBL" id="AJY76988.1"/>
    </source>
</evidence>
<sequence length="605" mass="67847">MIRIKMTHRIATKMVAALLAVIMIPTVFIGVAFYHASSAIVKNSVRQSSLQVAEQAADSLSNILNVGSDTSDLVYSQITIQKMVMQEFRGISDDAKMENKNYISNFLNNIIYSSSFVKIIYILEEQGTSWGSGIFNQAKVDLYNLRDFSWILEAERLDGQLAWTGLQYDKFSGAGDNTDLVIPAARVLKDFNTMKNIGYVVINIDGKSVLNKISQIRLGKTGRFFVVDKQGNIMIDQNFAQIGFPVASEALQKRLQSESLAEFEYEQDGTRYYGVMQPLSNGWRIVGVVPLHEITGQLEWLHNSVFIWSCAFALIAVAIGLFFARRITNPIQKLTEQMKLAGGGDLNVRTTVDSSDEIGLMSKQFNRMLYKLDQLMAQVRDEQQKKQRAEMRAVMHRINPHFMFNTLSTVKWLIKFGENDKAYEGISAFTRLLEANMGKKGHMVTIEEEVDIIVKFLAILQLRYNLTFKLDVRMEPEASRFLIPRMLMQPVVENSIFHGFVPENRNGTIQIAVLDLGYAVSIRIADNGMGMEVAKHGKLEGRAPESNEAGIGLRHVYECLQLYYPPGSKMDIESTPGEGAVISLLLMKAAPQAAQQQGEQGGKVC</sequence>
<keyword evidence="11" id="KW-1185">Reference proteome</keyword>
<dbReference type="PANTHER" id="PTHR34220:SF7">
    <property type="entry name" value="SENSOR HISTIDINE KINASE YPDA"/>
    <property type="match status" value="1"/>
</dbReference>
<dbReference type="SUPFAM" id="SSF158472">
    <property type="entry name" value="HAMP domain-like"/>
    <property type="match status" value="1"/>
</dbReference>
<reference evidence="10 11" key="1">
    <citation type="journal article" date="2015" name="J. Biotechnol.">
        <title>Complete genome sequence of Paenibacillus beijingensis 7188(T) (=DSM 24997(T)), a novel rhizobacterium from jujube garden soil.</title>
        <authorList>
            <person name="Kwak Y."/>
            <person name="Shin J.H."/>
        </authorList>
    </citation>
    <scope>NUCLEOTIDE SEQUENCE [LARGE SCALE GENOMIC DNA]</scope>
    <source>
        <strain evidence="10 11">DSM 24997</strain>
    </source>
</reference>
<keyword evidence="7 8" id="KW-0472">Membrane</keyword>
<gene>
    <name evidence="10" type="ORF">VN24_23560</name>
</gene>
<dbReference type="GO" id="GO:0000155">
    <property type="term" value="F:phosphorelay sensor kinase activity"/>
    <property type="evidence" value="ECO:0007669"/>
    <property type="project" value="InterPro"/>
</dbReference>
<dbReference type="InterPro" id="IPR050640">
    <property type="entry name" value="Bact_2-comp_sensor_kinase"/>
</dbReference>
<evidence type="ECO:0000256" key="7">
    <source>
        <dbReference type="ARBA" id="ARBA00023136"/>
    </source>
</evidence>
<dbReference type="InterPro" id="IPR003660">
    <property type="entry name" value="HAMP_dom"/>
</dbReference>
<keyword evidence="2" id="KW-1003">Cell membrane</keyword>
<dbReference type="CDD" id="cd06225">
    <property type="entry name" value="HAMP"/>
    <property type="match status" value="1"/>
</dbReference>
<evidence type="ECO:0000259" key="9">
    <source>
        <dbReference type="PROSITE" id="PS50885"/>
    </source>
</evidence>
<dbReference type="PROSITE" id="PS50885">
    <property type="entry name" value="HAMP"/>
    <property type="match status" value="1"/>
</dbReference>
<organism evidence="10 11">
    <name type="scientific">Paenibacillus beijingensis</name>
    <dbReference type="NCBI Taxonomy" id="1126833"/>
    <lineage>
        <taxon>Bacteria</taxon>
        <taxon>Bacillati</taxon>
        <taxon>Bacillota</taxon>
        <taxon>Bacilli</taxon>
        <taxon>Bacillales</taxon>
        <taxon>Paenibacillaceae</taxon>
        <taxon>Paenibacillus</taxon>
    </lineage>
</organism>
<evidence type="ECO:0000256" key="3">
    <source>
        <dbReference type="ARBA" id="ARBA00022553"/>
    </source>
</evidence>
<dbReference type="HOGENOM" id="CLU_020473_6_1_9"/>
<dbReference type="CDD" id="cd12912">
    <property type="entry name" value="PDC2_MCP_like"/>
    <property type="match status" value="1"/>
</dbReference>
<keyword evidence="3" id="KW-0597">Phosphoprotein</keyword>
<evidence type="ECO:0000313" key="11">
    <source>
        <dbReference type="Proteomes" id="UP000032633"/>
    </source>
</evidence>
<dbReference type="Gene3D" id="3.30.565.10">
    <property type="entry name" value="Histidine kinase-like ATPase, C-terminal domain"/>
    <property type="match status" value="1"/>
</dbReference>
<protein>
    <recommendedName>
        <fullName evidence="9">HAMP domain-containing protein</fullName>
    </recommendedName>
</protein>
<dbReference type="Gene3D" id="3.30.450.20">
    <property type="entry name" value="PAS domain"/>
    <property type="match status" value="2"/>
</dbReference>
<dbReference type="InterPro" id="IPR036890">
    <property type="entry name" value="HATPase_C_sf"/>
</dbReference>
<name>A0A0D5NPY2_9BACL</name>
<feature type="domain" description="HAMP" evidence="9">
    <location>
        <begin position="325"/>
        <end position="377"/>
    </location>
</feature>
<evidence type="ECO:0000256" key="4">
    <source>
        <dbReference type="ARBA" id="ARBA00022679"/>
    </source>
</evidence>
<feature type="transmembrane region" description="Helical" evidence="8">
    <location>
        <begin position="305"/>
        <end position="324"/>
    </location>
</feature>
<evidence type="ECO:0000256" key="6">
    <source>
        <dbReference type="ARBA" id="ARBA00022989"/>
    </source>
</evidence>
<dbReference type="Proteomes" id="UP000032633">
    <property type="component" value="Chromosome"/>
</dbReference>
<reference evidence="11" key="2">
    <citation type="submission" date="2015-03" db="EMBL/GenBank/DDBJ databases">
        <title>Genome sequence of Paenibacillus beijingensis strain DSM 24997T.</title>
        <authorList>
            <person name="Kwak Y."/>
            <person name="Shin J.-H."/>
        </authorList>
    </citation>
    <scope>NUCLEOTIDE SEQUENCE [LARGE SCALE GENOMIC DNA]</scope>
    <source>
        <strain evidence="11">DSM 24997</strain>
    </source>
</reference>
<dbReference type="Pfam" id="PF02743">
    <property type="entry name" value="dCache_1"/>
    <property type="match status" value="1"/>
</dbReference>
<dbReference type="EMBL" id="CP011058">
    <property type="protein sequence ID" value="AJY76988.1"/>
    <property type="molecule type" value="Genomic_DNA"/>
</dbReference>
<evidence type="ECO:0000256" key="2">
    <source>
        <dbReference type="ARBA" id="ARBA00022475"/>
    </source>
</evidence>
<dbReference type="OrthoDB" id="9776552at2"/>